<dbReference type="Gene3D" id="1.20.1260.100">
    <property type="entry name" value="TspO/MBR protein"/>
    <property type="match status" value="1"/>
</dbReference>
<dbReference type="RefSeq" id="WP_160839601.1">
    <property type="nucleotide sequence ID" value="NZ_JAIVAK010000003.1"/>
</dbReference>
<feature type="transmembrane region" description="Helical" evidence="1">
    <location>
        <begin position="76"/>
        <end position="96"/>
    </location>
</feature>
<gene>
    <name evidence="2" type="ORF">GLW04_16840</name>
</gene>
<dbReference type="Proteomes" id="UP000460949">
    <property type="component" value="Unassembled WGS sequence"/>
</dbReference>
<accession>A0A845DV76</accession>
<evidence type="ECO:0000313" key="2">
    <source>
        <dbReference type="EMBL" id="MYL21573.1"/>
    </source>
</evidence>
<dbReference type="AlphaFoldDB" id="A0A845DV76"/>
<evidence type="ECO:0000256" key="1">
    <source>
        <dbReference type="SAM" id="Phobius"/>
    </source>
</evidence>
<feature type="transmembrane region" description="Helical" evidence="1">
    <location>
        <begin position="220"/>
        <end position="238"/>
    </location>
</feature>
<organism evidence="2 3">
    <name type="scientific">Halobacillus litoralis</name>
    <dbReference type="NCBI Taxonomy" id="45668"/>
    <lineage>
        <taxon>Bacteria</taxon>
        <taxon>Bacillati</taxon>
        <taxon>Bacillota</taxon>
        <taxon>Bacilli</taxon>
        <taxon>Bacillales</taxon>
        <taxon>Bacillaceae</taxon>
        <taxon>Halobacillus</taxon>
    </lineage>
</organism>
<dbReference type="EMBL" id="WMET01000005">
    <property type="protein sequence ID" value="MYL21573.1"/>
    <property type="molecule type" value="Genomic_DNA"/>
</dbReference>
<feature type="transmembrane region" description="Helical" evidence="1">
    <location>
        <begin position="193"/>
        <end position="208"/>
    </location>
</feature>
<dbReference type="InterPro" id="IPR038330">
    <property type="entry name" value="TspO/MBR-related_sf"/>
</dbReference>
<keyword evidence="1" id="KW-0812">Transmembrane</keyword>
<reference evidence="2 3" key="1">
    <citation type="submission" date="2019-11" db="EMBL/GenBank/DDBJ databases">
        <title>Genome sequences of 17 halophilic strains isolated from different environments.</title>
        <authorList>
            <person name="Furrow R.E."/>
        </authorList>
    </citation>
    <scope>NUCLEOTIDE SEQUENCE [LARGE SCALE GENOMIC DNA]</scope>
    <source>
        <strain evidence="2 3">22511_23_Filter</strain>
    </source>
</reference>
<comment type="caution">
    <text evidence="2">The sequence shown here is derived from an EMBL/GenBank/DDBJ whole genome shotgun (WGS) entry which is preliminary data.</text>
</comment>
<keyword evidence="1" id="KW-0472">Membrane</keyword>
<dbReference type="PANTHER" id="PTHR33802">
    <property type="entry name" value="SI:CH211-161H7.5-RELATED"/>
    <property type="match status" value="1"/>
</dbReference>
<feature type="transmembrane region" description="Helical" evidence="1">
    <location>
        <begin position="168"/>
        <end position="186"/>
    </location>
</feature>
<name>A0A845DV76_9BACI</name>
<sequence length="243" mass="27275">MGKFLMNLAAFLLVVIVNGLANALPLNGQTTGEISNRLDVLFTPAGYVFSIWGLIYLLLGIWVLSMFPESRRNLPVYQNTSGLFVLSSLLNSLWIFMWHYEFFGLSVLVMLLLLLTLIRLYLKLQEAGASFWERLPFSVYLGWISVATIANISYFLTYIGWDGFGISASAWTILLLIVGFLLALVFMTSQNDWIYPLVFVWAFIGIAVKNEGAGVPGVVYTAYILAGLLLVLTVFYALRQRKV</sequence>
<feature type="transmembrane region" description="Helical" evidence="1">
    <location>
        <begin position="47"/>
        <end position="64"/>
    </location>
</feature>
<protein>
    <submittedName>
        <fullName evidence="2">Tryptophan-rich sensory protein</fullName>
    </submittedName>
</protein>
<dbReference type="PANTHER" id="PTHR33802:SF1">
    <property type="entry name" value="XK-RELATED PROTEIN"/>
    <property type="match status" value="1"/>
</dbReference>
<evidence type="ECO:0000313" key="3">
    <source>
        <dbReference type="Proteomes" id="UP000460949"/>
    </source>
</evidence>
<keyword evidence="1" id="KW-1133">Transmembrane helix</keyword>
<feature type="transmembrane region" description="Helical" evidence="1">
    <location>
        <begin position="102"/>
        <end position="122"/>
    </location>
</feature>
<feature type="transmembrane region" description="Helical" evidence="1">
    <location>
        <begin position="134"/>
        <end position="156"/>
    </location>
</feature>
<proteinExistence type="predicted"/>